<evidence type="ECO:0000256" key="3">
    <source>
        <dbReference type="ARBA" id="ARBA00023163"/>
    </source>
</evidence>
<keyword evidence="3" id="KW-0804">Transcription</keyword>
<evidence type="ECO:0000256" key="2">
    <source>
        <dbReference type="ARBA" id="ARBA00023125"/>
    </source>
</evidence>
<proteinExistence type="predicted"/>
<reference evidence="5 6" key="1">
    <citation type="submission" date="2019-07" db="EMBL/GenBank/DDBJ databases">
        <title>Flavobacterium sp. nov., isolated from glacier ice.</title>
        <authorList>
            <person name="Liu Q."/>
            <person name="Xin Y.-H."/>
        </authorList>
    </citation>
    <scope>NUCLEOTIDE SEQUENCE [LARGE SCALE GENOMIC DNA]</scope>
    <source>
        <strain evidence="5 6">ZT4R6</strain>
    </source>
</reference>
<dbReference type="OrthoDB" id="9786071at2"/>
<protein>
    <submittedName>
        <fullName evidence="5">Winged helix-turn-helix transcriptional regulator</fullName>
    </submittedName>
</protein>
<dbReference type="PROSITE" id="PS50995">
    <property type="entry name" value="HTH_MARR_2"/>
    <property type="match status" value="1"/>
</dbReference>
<dbReference type="InterPro" id="IPR036388">
    <property type="entry name" value="WH-like_DNA-bd_sf"/>
</dbReference>
<dbReference type="InterPro" id="IPR000835">
    <property type="entry name" value="HTH_MarR-typ"/>
</dbReference>
<dbReference type="Pfam" id="PF12802">
    <property type="entry name" value="MarR_2"/>
    <property type="match status" value="1"/>
</dbReference>
<dbReference type="PANTHER" id="PTHR42756">
    <property type="entry name" value="TRANSCRIPTIONAL REGULATOR, MARR"/>
    <property type="match status" value="1"/>
</dbReference>
<dbReference type="GO" id="GO:0003677">
    <property type="term" value="F:DNA binding"/>
    <property type="evidence" value="ECO:0007669"/>
    <property type="project" value="UniProtKB-KW"/>
</dbReference>
<keyword evidence="1" id="KW-0805">Transcription regulation</keyword>
<evidence type="ECO:0000313" key="6">
    <source>
        <dbReference type="Proteomes" id="UP000320643"/>
    </source>
</evidence>
<comment type="caution">
    <text evidence="5">The sequence shown here is derived from an EMBL/GenBank/DDBJ whole genome shotgun (WGS) entry which is preliminary data.</text>
</comment>
<dbReference type="PANTHER" id="PTHR42756:SF1">
    <property type="entry name" value="TRANSCRIPTIONAL REPRESSOR OF EMRAB OPERON"/>
    <property type="match status" value="1"/>
</dbReference>
<dbReference type="GO" id="GO:0003700">
    <property type="term" value="F:DNA-binding transcription factor activity"/>
    <property type="evidence" value="ECO:0007669"/>
    <property type="project" value="InterPro"/>
</dbReference>
<dbReference type="SMART" id="SM00347">
    <property type="entry name" value="HTH_MARR"/>
    <property type="match status" value="1"/>
</dbReference>
<dbReference type="AlphaFoldDB" id="A0A552UX84"/>
<evidence type="ECO:0000313" key="5">
    <source>
        <dbReference type="EMBL" id="TRW22819.1"/>
    </source>
</evidence>
<name>A0A552UX84_9FLAO</name>
<dbReference type="Proteomes" id="UP000320643">
    <property type="component" value="Unassembled WGS sequence"/>
</dbReference>
<keyword evidence="2" id="KW-0238">DNA-binding</keyword>
<dbReference type="InterPro" id="IPR036390">
    <property type="entry name" value="WH_DNA-bd_sf"/>
</dbReference>
<sequence length="199" mass="22459">MSVFNLNIQNESTGNKIVAGLERLSHVFKTLLWEKAKEYGLSPVQIQIMIFVHYHSPEKNTVSYLAKEFSITKPTVSDAVKILEQKKLLQKINDAADSRSFYLHLTDSGKKIVHETEDFTNPISHLLSGISGAEQELLWGTISGIIVKLNRQGVIKVQRACKNCRHFSIDDNTYFCGLLKQPLAIADLRIDCHEFSEAV</sequence>
<accession>A0A552UX84</accession>
<evidence type="ECO:0000256" key="1">
    <source>
        <dbReference type="ARBA" id="ARBA00023015"/>
    </source>
</evidence>
<organism evidence="5 6">
    <name type="scientific">Flavobacterium zepuense</name>
    <dbReference type="NCBI Taxonomy" id="2593302"/>
    <lineage>
        <taxon>Bacteria</taxon>
        <taxon>Pseudomonadati</taxon>
        <taxon>Bacteroidota</taxon>
        <taxon>Flavobacteriia</taxon>
        <taxon>Flavobacteriales</taxon>
        <taxon>Flavobacteriaceae</taxon>
        <taxon>Flavobacterium</taxon>
    </lineage>
</organism>
<keyword evidence="6" id="KW-1185">Reference proteome</keyword>
<gene>
    <name evidence="5" type="ORF">FMM05_16320</name>
</gene>
<dbReference type="SUPFAM" id="SSF46785">
    <property type="entry name" value="Winged helix' DNA-binding domain"/>
    <property type="match status" value="1"/>
</dbReference>
<evidence type="ECO:0000259" key="4">
    <source>
        <dbReference type="PROSITE" id="PS50995"/>
    </source>
</evidence>
<dbReference type="Gene3D" id="1.10.10.10">
    <property type="entry name" value="Winged helix-like DNA-binding domain superfamily/Winged helix DNA-binding domain"/>
    <property type="match status" value="1"/>
</dbReference>
<feature type="domain" description="HTH marR-type" evidence="4">
    <location>
        <begin position="14"/>
        <end position="147"/>
    </location>
</feature>
<dbReference type="EMBL" id="VJVZ01000011">
    <property type="protein sequence ID" value="TRW22819.1"/>
    <property type="molecule type" value="Genomic_DNA"/>
</dbReference>
<dbReference type="RefSeq" id="WP_143374468.1">
    <property type="nucleotide sequence ID" value="NZ_VJVZ01000011.1"/>
</dbReference>